<proteinExistence type="predicted"/>
<sequence length="66" mass="7604">MAKELGAHNIRVNCICSGPFKSEITKDLMEKDWIKKVARASGPFRNIWNFTSTINDNRSIFDARLF</sequence>
<dbReference type="AlphaFoldDB" id="A0A9I9D8T8"/>
<dbReference type="InterPro" id="IPR036291">
    <property type="entry name" value="NAD(P)-bd_dom_sf"/>
</dbReference>
<dbReference type="PANTHER" id="PTHR44375">
    <property type="entry name" value="BETA-KETOACYL-ACP REDUCTASE-LIKE PROTEIN-RELATED"/>
    <property type="match status" value="1"/>
</dbReference>
<name>A0A9I9D8T8_CUCME</name>
<accession>A0A9I9D8T8</accession>
<protein>
    <submittedName>
        <fullName evidence="1">Uncharacterized protein</fullName>
    </submittedName>
</protein>
<dbReference type="SUPFAM" id="SSF51735">
    <property type="entry name" value="NAD(P)-binding Rossmann-fold domains"/>
    <property type="match status" value="1"/>
</dbReference>
<organism evidence="1">
    <name type="scientific">Cucumis melo</name>
    <name type="common">Muskmelon</name>
    <dbReference type="NCBI Taxonomy" id="3656"/>
    <lineage>
        <taxon>Eukaryota</taxon>
        <taxon>Viridiplantae</taxon>
        <taxon>Streptophyta</taxon>
        <taxon>Embryophyta</taxon>
        <taxon>Tracheophyta</taxon>
        <taxon>Spermatophyta</taxon>
        <taxon>Magnoliopsida</taxon>
        <taxon>eudicotyledons</taxon>
        <taxon>Gunneridae</taxon>
        <taxon>Pentapetalae</taxon>
        <taxon>rosids</taxon>
        <taxon>fabids</taxon>
        <taxon>Cucurbitales</taxon>
        <taxon>Cucurbitaceae</taxon>
        <taxon>Benincaseae</taxon>
        <taxon>Cucumis</taxon>
    </lineage>
</organism>
<dbReference type="Gramene" id="MELO3C015036.2.1">
    <property type="protein sequence ID" value="MELO3C015036.2.1"/>
    <property type="gene ID" value="MELO3C015036.2"/>
</dbReference>
<dbReference type="PANTHER" id="PTHR44375:SF2">
    <property type="entry name" value="BETA-KETOACYL-ACP REDUCTASE-LIKE PROTEIN-RELATED"/>
    <property type="match status" value="1"/>
</dbReference>
<dbReference type="Gene3D" id="3.40.50.720">
    <property type="entry name" value="NAD(P)-binding Rossmann-like Domain"/>
    <property type="match status" value="1"/>
</dbReference>
<dbReference type="InterPro" id="IPR002347">
    <property type="entry name" value="SDR_fam"/>
</dbReference>
<evidence type="ECO:0000313" key="1">
    <source>
        <dbReference type="EnsemblPlants" id="MELO3C015036.2.1"/>
    </source>
</evidence>
<reference evidence="1" key="1">
    <citation type="submission" date="2023-03" db="UniProtKB">
        <authorList>
            <consortium name="EnsemblPlants"/>
        </authorList>
    </citation>
    <scope>IDENTIFICATION</scope>
</reference>
<dbReference type="EnsemblPlants" id="MELO3C015036.2.1">
    <property type="protein sequence ID" value="MELO3C015036.2.1"/>
    <property type="gene ID" value="MELO3C015036.2"/>
</dbReference>
<dbReference type="Pfam" id="PF13561">
    <property type="entry name" value="adh_short_C2"/>
    <property type="match status" value="1"/>
</dbReference>